<accession>A0A1W6K0B7</accession>
<reference evidence="1 2" key="1">
    <citation type="submission" date="2017-03" db="EMBL/GenBank/DDBJ databases">
        <title>Sulfur activation and transportation mechanism of thermophilic Archaea Acidianus manzaensis YN-25.</title>
        <authorList>
            <person name="Ma Y."/>
            <person name="Yang Y."/>
            <person name="Xia J."/>
        </authorList>
    </citation>
    <scope>NUCLEOTIDE SEQUENCE [LARGE SCALE GENOMIC DNA]</scope>
    <source>
        <strain evidence="1 2">YN-25</strain>
    </source>
</reference>
<dbReference type="AlphaFoldDB" id="A0A1W6K0B7"/>
<dbReference type="Proteomes" id="UP000193404">
    <property type="component" value="Chromosome"/>
</dbReference>
<evidence type="ECO:0000313" key="1">
    <source>
        <dbReference type="EMBL" id="ARM75966.1"/>
    </source>
</evidence>
<keyword evidence="2" id="KW-1185">Reference proteome</keyword>
<dbReference type="RefSeq" id="WP_148691746.1">
    <property type="nucleotide sequence ID" value="NZ_CP020477.1"/>
</dbReference>
<dbReference type="OrthoDB" id="18902at2157"/>
<protein>
    <submittedName>
        <fullName evidence="1">Uncharacterized protein</fullName>
    </submittedName>
</protein>
<name>A0A1W6K0B7_9CREN</name>
<dbReference type="GeneID" id="41590845"/>
<dbReference type="KEGG" id="aman:B6F84_07970"/>
<gene>
    <name evidence="1" type="ORF">B6F84_07970</name>
</gene>
<dbReference type="EMBL" id="CP020477">
    <property type="protein sequence ID" value="ARM75966.1"/>
    <property type="molecule type" value="Genomic_DNA"/>
</dbReference>
<sequence length="160" mass="18148">MSQSGPSSTKTKELKNVSKQVISPTVLKEDKRKLQLLYIIKSIGSISERAIIALLYDASQKGLNLGYEFNVIGNNVFSPTLKEDITSLLYLGYIETDPANKKLKISSNGEEALEENKTNIDDNFKNQLNQILSELKAKITALDEEYTLKLRSNKRNFYRR</sequence>
<evidence type="ECO:0000313" key="2">
    <source>
        <dbReference type="Proteomes" id="UP000193404"/>
    </source>
</evidence>
<organism evidence="1 2">
    <name type="scientific">Acidianus manzaensis</name>
    <dbReference type="NCBI Taxonomy" id="282676"/>
    <lineage>
        <taxon>Archaea</taxon>
        <taxon>Thermoproteota</taxon>
        <taxon>Thermoprotei</taxon>
        <taxon>Sulfolobales</taxon>
        <taxon>Sulfolobaceae</taxon>
        <taxon>Acidianus</taxon>
    </lineage>
</organism>
<proteinExistence type="predicted"/>
<dbReference type="STRING" id="282676.B6F84_07970"/>